<sequence>MKLASLIREKSNKETVKLKLVSAVLLSVLYTSALAFVIYGSLFYPVSHLVFDLTYAFVYFLLLYEGYRLLIIQQEKYLSFLKALYLKYIVGLLVFQLFSLLLVFLIGIVPFVFILQMEPIGKIDFEVELRLNAVINLLFSGVYFSALTGLNALKSYHKAAVNAEILQKEIAQAQYEGLKNQVNPHFLFNSLNVLSSLVHVDADLSEKFIDRLAKAYRYVLEQRDQELVPLKTEIDFINAFIFLLKIRFEDKLQVNISIPAEKLNLYIPPLTLQLLIENAVKHNELSKSSPLVVDIRAEDDDYLVVQNNVQLRKQEFASTGVGLKNITNQYSYFTPKKVTFQLSDSLYQARVPLLT</sequence>
<accession>A0A6B2H085</accession>
<name>A0A6B2H085_9BACT</name>
<feature type="transmembrane region" description="Helical" evidence="1">
    <location>
        <begin position="20"/>
        <end position="40"/>
    </location>
</feature>
<dbReference type="AlphaFoldDB" id="A0A6B2H085"/>
<dbReference type="PANTHER" id="PTHR34220">
    <property type="entry name" value="SENSOR HISTIDINE KINASE YPDA"/>
    <property type="match status" value="1"/>
</dbReference>
<evidence type="ECO:0000259" key="2">
    <source>
        <dbReference type="Pfam" id="PF06580"/>
    </source>
</evidence>
<evidence type="ECO:0000313" key="4">
    <source>
        <dbReference type="Proteomes" id="UP000478546"/>
    </source>
</evidence>
<feature type="transmembrane region" description="Helical" evidence="1">
    <location>
        <begin position="85"/>
        <end position="113"/>
    </location>
</feature>
<organism evidence="3 4">
    <name type="scientific">Pontibacter fetidus</name>
    <dbReference type="NCBI Taxonomy" id="2700082"/>
    <lineage>
        <taxon>Bacteria</taxon>
        <taxon>Pseudomonadati</taxon>
        <taxon>Bacteroidota</taxon>
        <taxon>Cytophagia</taxon>
        <taxon>Cytophagales</taxon>
        <taxon>Hymenobacteraceae</taxon>
        <taxon>Pontibacter</taxon>
    </lineage>
</organism>
<keyword evidence="4" id="KW-1185">Reference proteome</keyword>
<feature type="transmembrane region" description="Helical" evidence="1">
    <location>
        <begin position="133"/>
        <end position="153"/>
    </location>
</feature>
<dbReference type="InterPro" id="IPR010559">
    <property type="entry name" value="Sig_transdc_His_kin_internal"/>
</dbReference>
<protein>
    <recommendedName>
        <fullName evidence="2">Signal transduction histidine kinase internal region domain-containing protein</fullName>
    </recommendedName>
</protein>
<keyword evidence="1" id="KW-1133">Transmembrane helix</keyword>
<comment type="caution">
    <text evidence="3">The sequence shown here is derived from an EMBL/GenBank/DDBJ whole genome shotgun (WGS) entry which is preliminary data.</text>
</comment>
<reference evidence="3 4" key="1">
    <citation type="submission" date="2020-01" db="EMBL/GenBank/DDBJ databases">
        <authorList>
            <person name="Kim M.K."/>
        </authorList>
    </citation>
    <scope>NUCLEOTIDE SEQUENCE [LARGE SCALE GENOMIC DNA]</scope>
    <source>
        <strain evidence="3 4">BT213</strain>
    </source>
</reference>
<proteinExistence type="predicted"/>
<gene>
    <name evidence="3" type="ORF">GWO68_07430</name>
</gene>
<evidence type="ECO:0000256" key="1">
    <source>
        <dbReference type="SAM" id="Phobius"/>
    </source>
</evidence>
<evidence type="ECO:0000313" key="3">
    <source>
        <dbReference type="EMBL" id="NDK55741.1"/>
    </source>
</evidence>
<dbReference type="Proteomes" id="UP000478546">
    <property type="component" value="Unassembled WGS sequence"/>
</dbReference>
<dbReference type="PANTHER" id="PTHR34220:SF7">
    <property type="entry name" value="SENSOR HISTIDINE KINASE YPDA"/>
    <property type="match status" value="1"/>
</dbReference>
<keyword evidence="1" id="KW-0812">Transmembrane</keyword>
<feature type="transmembrane region" description="Helical" evidence="1">
    <location>
        <begin position="46"/>
        <end position="64"/>
    </location>
</feature>
<keyword evidence="1" id="KW-0472">Membrane</keyword>
<dbReference type="GO" id="GO:0016020">
    <property type="term" value="C:membrane"/>
    <property type="evidence" value="ECO:0007669"/>
    <property type="project" value="InterPro"/>
</dbReference>
<dbReference type="EMBL" id="JAAEAA010000007">
    <property type="protein sequence ID" value="NDK55741.1"/>
    <property type="molecule type" value="Genomic_DNA"/>
</dbReference>
<feature type="domain" description="Signal transduction histidine kinase internal region" evidence="2">
    <location>
        <begin position="173"/>
        <end position="252"/>
    </location>
</feature>
<dbReference type="GO" id="GO:0000155">
    <property type="term" value="F:phosphorelay sensor kinase activity"/>
    <property type="evidence" value="ECO:0007669"/>
    <property type="project" value="InterPro"/>
</dbReference>
<dbReference type="Pfam" id="PF06580">
    <property type="entry name" value="His_kinase"/>
    <property type="match status" value="1"/>
</dbReference>
<dbReference type="InterPro" id="IPR050640">
    <property type="entry name" value="Bact_2-comp_sensor_kinase"/>
</dbReference>